<evidence type="ECO:0008006" key="4">
    <source>
        <dbReference type="Google" id="ProtNLM"/>
    </source>
</evidence>
<dbReference type="Proteomes" id="UP000290849">
    <property type="component" value="Unassembled WGS sequence"/>
</dbReference>
<organism evidence="2 3">
    <name type="scientific">Achromobacter aloeverae</name>
    <dbReference type="NCBI Taxonomy" id="1750518"/>
    <lineage>
        <taxon>Bacteria</taxon>
        <taxon>Pseudomonadati</taxon>
        <taxon>Pseudomonadota</taxon>
        <taxon>Betaproteobacteria</taxon>
        <taxon>Burkholderiales</taxon>
        <taxon>Alcaligenaceae</taxon>
        <taxon>Achromobacter</taxon>
    </lineage>
</organism>
<sequence>MGTYILRASLGRGHPNTRTRRRSSGDGRGTEVRLAKLEATTEHIQRDLSDLRTEVRGLRTEVRADFRLLFGTILTAAVGLAGLMVKLLGWF</sequence>
<dbReference type="AlphaFoldDB" id="A0A4Q1HHX3"/>
<reference evidence="2 3" key="1">
    <citation type="journal article" date="2017" name="Int. J. Syst. Evol. Microbiol.">
        <title>Achromobacter aloeverae sp. nov., isolated from the root of Aloe vera (L.) Burm.f.</title>
        <authorList>
            <person name="Kuncharoen N."/>
            <person name="Muramatsu Y."/>
            <person name="Shibata C."/>
            <person name="Kamakura Y."/>
            <person name="Nakagawa Y."/>
            <person name="Tanasupawat S."/>
        </authorList>
    </citation>
    <scope>NUCLEOTIDE SEQUENCE [LARGE SCALE GENOMIC DNA]</scope>
    <source>
        <strain evidence="2 3">AVA-1</strain>
    </source>
</reference>
<keyword evidence="3" id="KW-1185">Reference proteome</keyword>
<accession>A0A4Q1HHX3</accession>
<name>A0A4Q1HHX3_9BURK</name>
<proteinExistence type="predicted"/>
<evidence type="ECO:0000313" key="3">
    <source>
        <dbReference type="Proteomes" id="UP000290849"/>
    </source>
</evidence>
<evidence type="ECO:0000256" key="1">
    <source>
        <dbReference type="SAM" id="Phobius"/>
    </source>
</evidence>
<dbReference type="EMBL" id="PYAL01000007">
    <property type="protein sequence ID" value="RXN85426.1"/>
    <property type="molecule type" value="Genomic_DNA"/>
</dbReference>
<gene>
    <name evidence="2" type="ORF">C7R54_23375</name>
</gene>
<keyword evidence="1" id="KW-0472">Membrane</keyword>
<evidence type="ECO:0000313" key="2">
    <source>
        <dbReference type="EMBL" id="RXN85426.1"/>
    </source>
</evidence>
<feature type="transmembrane region" description="Helical" evidence="1">
    <location>
        <begin position="66"/>
        <end position="85"/>
    </location>
</feature>
<comment type="caution">
    <text evidence="2">The sequence shown here is derived from an EMBL/GenBank/DDBJ whole genome shotgun (WGS) entry which is preliminary data.</text>
</comment>
<keyword evidence="1" id="KW-0812">Transmembrane</keyword>
<keyword evidence="1" id="KW-1133">Transmembrane helix</keyword>
<protein>
    <recommendedName>
        <fullName evidence="4">DUF1640 domain-containing protein</fullName>
    </recommendedName>
</protein>